<evidence type="ECO:0000256" key="1">
    <source>
        <dbReference type="ARBA" id="ARBA00007637"/>
    </source>
</evidence>
<dbReference type="KEGG" id="ttr:Tter_1849"/>
<dbReference type="OrthoDB" id="9771073at2"/>
<sequence length="392" mass="43977">MTILLTGADGYMGWPTLLKLAKEFPNERIVGVDNFGRRRWVEEIGSVSAVPIASMEDRVKAAHEKGLTNISFIYGDLVDRDFVLELVSVFKPRAIVHLAAQPSAPYSEINGERANYTQHNNTQSTRNLLWALKELNALDTLFIETTTTGVYGQPGFPIPEGYVEVERKGQRDTIIFPGMAGSWYHMSKCHDVNNLWLANSKWKLPIIDLRTAIVYGTSTPETQEDPRFATRFDFDFYFGTVVNRFVAQALAGFPITVYGKGDLKRPMIGLQDAVNSTVAAVKRGTDGKFEIFNQTSGPVSIQEVANAIQKIAGEMGVEVEVEHLPNPRVEKEEHQMVMENDRFIQELLPDIHVDIEAGIRDTLESLLPYKDVLSAYKDRFIPEQLLAKVAAR</sequence>
<dbReference type="STRING" id="525904.Tter_1849"/>
<dbReference type="Proteomes" id="UP000000323">
    <property type="component" value="Chromosome 1"/>
</dbReference>
<protein>
    <submittedName>
        <fullName evidence="3">NAD-dependent epimerase/dehydratase</fullName>
    </submittedName>
</protein>
<evidence type="ECO:0000313" key="3">
    <source>
        <dbReference type="EMBL" id="ACZ42755.1"/>
    </source>
</evidence>
<comment type="similarity">
    <text evidence="1">Belongs to the NAD(P)-dependent epimerase/dehydratase family.</text>
</comment>
<dbReference type="eggNOG" id="COG0451">
    <property type="taxonomic scope" value="Bacteria"/>
</dbReference>
<evidence type="ECO:0000259" key="2">
    <source>
        <dbReference type="Pfam" id="PF01370"/>
    </source>
</evidence>
<dbReference type="SUPFAM" id="SSF51735">
    <property type="entry name" value="NAD(P)-binding Rossmann-fold domains"/>
    <property type="match status" value="1"/>
</dbReference>
<evidence type="ECO:0000313" key="4">
    <source>
        <dbReference type="Proteomes" id="UP000000323"/>
    </source>
</evidence>
<dbReference type="EMBL" id="CP001825">
    <property type="protein sequence ID" value="ACZ42755.1"/>
    <property type="molecule type" value="Genomic_DNA"/>
</dbReference>
<accession>D1CD90</accession>
<name>D1CD90_THET1</name>
<dbReference type="InterPro" id="IPR001509">
    <property type="entry name" value="Epimerase_deHydtase"/>
</dbReference>
<keyword evidence="4" id="KW-1185">Reference proteome</keyword>
<dbReference type="HOGENOM" id="CLU_040971_1_0_0"/>
<gene>
    <name evidence="3" type="ordered locus">Tter_1849</name>
</gene>
<dbReference type="Gene3D" id="3.40.50.720">
    <property type="entry name" value="NAD(P)-binding Rossmann-like Domain"/>
    <property type="match status" value="1"/>
</dbReference>
<dbReference type="AlphaFoldDB" id="D1CD90"/>
<reference evidence="4" key="1">
    <citation type="journal article" date="2010" name="Stand. Genomic Sci.">
        <title>Complete genome sequence of 'Thermobaculum terrenum' type strain (YNP1).</title>
        <authorList>
            <person name="Kiss H."/>
            <person name="Cleland D."/>
            <person name="Lapidus A."/>
            <person name="Lucas S."/>
            <person name="Glavina Del Rio T."/>
            <person name="Nolan M."/>
            <person name="Tice H."/>
            <person name="Han C."/>
            <person name="Goodwin L."/>
            <person name="Pitluck S."/>
            <person name="Liolios K."/>
            <person name="Ivanova N."/>
            <person name="Mavromatis K."/>
            <person name="Ovchinnikova G."/>
            <person name="Pati A."/>
            <person name="Chen A."/>
            <person name="Palaniappan K."/>
            <person name="Land M."/>
            <person name="Hauser L."/>
            <person name="Chang Y."/>
            <person name="Jeffries C."/>
            <person name="Lu M."/>
            <person name="Brettin T."/>
            <person name="Detter J."/>
            <person name="Goker M."/>
            <person name="Tindall B."/>
            <person name="Beck B."/>
            <person name="McDermott T."/>
            <person name="Woyke T."/>
            <person name="Bristow J."/>
            <person name="Eisen J."/>
            <person name="Markowitz V."/>
            <person name="Hugenholtz P."/>
            <person name="Kyrpides N."/>
            <person name="Klenk H."/>
            <person name="Cheng J."/>
        </authorList>
    </citation>
    <scope>NUCLEOTIDE SEQUENCE [LARGE SCALE GENOMIC DNA]</scope>
    <source>
        <strain evidence="4">ATCC BAA-798 / YNP1</strain>
    </source>
</reference>
<dbReference type="RefSeq" id="WP_012875786.1">
    <property type="nucleotide sequence ID" value="NC_013525.1"/>
</dbReference>
<dbReference type="InterPro" id="IPR036291">
    <property type="entry name" value="NAD(P)-bd_dom_sf"/>
</dbReference>
<dbReference type="Gene3D" id="3.90.25.10">
    <property type="entry name" value="UDP-galactose 4-epimerase, domain 1"/>
    <property type="match status" value="1"/>
</dbReference>
<organism evidence="3 4">
    <name type="scientific">Thermobaculum terrenum (strain ATCC BAA-798 / CCMEE 7001 / YNP1)</name>
    <dbReference type="NCBI Taxonomy" id="525904"/>
    <lineage>
        <taxon>Bacteria</taxon>
        <taxon>Bacillati</taxon>
        <taxon>Chloroflexota</taxon>
        <taxon>Chloroflexia</taxon>
        <taxon>Candidatus Thermobaculales</taxon>
        <taxon>Candidatus Thermobaculaceae</taxon>
        <taxon>Thermobaculum</taxon>
    </lineage>
</organism>
<dbReference type="PANTHER" id="PTHR43000">
    <property type="entry name" value="DTDP-D-GLUCOSE 4,6-DEHYDRATASE-RELATED"/>
    <property type="match status" value="1"/>
</dbReference>
<feature type="domain" description="NAD-dependent epimerase/dehydratase" evidence="2">
    <location>
        <begin position="3"/>
        <end position="293"/>
    </location>
</feature>
<dbReference type="Pfam" id="PF01370">
    <property type="entry name" value="Epimerase"/>
    <property type="match status" value="1"/>
</dbReference>
<proteinExistence type="inferred from homology"/>